<reference evidence="4 5" key="1">
    <citation type="journal article" date="2019" name="Int. J. Syst. Evol. Microbiol.">
        <title>Undibacterium piscinae sp. nov., isolated from Korean shiner intestine.</title>
        <authorList>
            <person name="Lee S.Y."/>
            <person name="Kang W."/>
            <person name="Kim P.S."/>
            <person name="Kim H.S."/>
            <person name="Sung H."/>
            <person name="Shin N.R."/>
            <person name="Whon T.W."/>
            <person name="Yun J.H."/>
            <person name="Lee J.Y."/>
            <person name="Lee J.Y."/>
            <person name="Jung M.J."/>
            <person name="Jeong Y.S."/>
            <person name="Tak E.J."/>
            <person name="Han J.E."/>
            <person name="Hyun D.W."/>
            <person name="Kang M.S."/>
            <person name="Lee K.E."/>
            <person name="Lee B.H."/>
            <person name="Bae J.W."/>
        </authorList>
    </citation>
    <scope>NUCLEOTIDE SEQUENCE [LARGE SCALE GENOMIC DNA]</scope>
    <source>
        <strain evidence="4 5">S11R28</strain>
    </source>
</reference>
<evidence type="ECO:0000256" key="1">
    <source>
        <dbReference type="ARBA" id="ARBA00004275"/>
    </source>
</evidence>
<organism evidence="4 5">
    <name type="scientific">Undibacterium piscinae</name>
    <dbReference type="NCBI Taxonomy" id="2495591"/>
    <lineage>
        <taxon>Bacteria</taxon>
        <taxon>Pseudomonadati</taxon>
        <taxon>Pseudomonadota</taxon>
        <taxon>Betaproteobacteria</taxon>
        <taxon>Burkholderiales</taxon>
        <taxon>Oxalobacteraceae</taxon>
        <taxon>Undibacterium</taxon>
    </lineage>
</organism>
<dbReference type="KEGG" id="upi:EJG51_015210"/>
<dbReference type="InterPro" id="IPR051053">
    <property type="entry name" value="ECH/Chromodomain_protein"/>
</dbReference>
<dbReference type="EMBL" id="CP051152">
    <property type="protein sequence ID" value="QJQ06959.1"/>
    <property type="molecule type" value="Genomic_DNA"/>
</dbReference>
<gene>
    <name evidence="4" type="ORF">EJG51_015210</name>
</gene>
<evidence type="ECO:0000256" key="3">
    <source>
        <dbReference type="ARBA" id="ARBA00023235"/>
    </source>
</evidence>
<name>A0A6M4AAM2_9BURK</name>
<dbReference type="InterPro" id="IPR001753">
    <property type="entry name" value="Enoyl-CoA_hydra/iso"/>
</dbReference>
<proteinExistence type="predicted"/>
<evidence type="ECO:0000256" key="2">
    <source>
        <dbReference type="ARBA" id="ARBA00023140"/>
    </source>
</evidence>
<accession>A0A6M4AAM2</accession>
<evidence type="ECO:0000313" key="5">
    <source>
        <dbReference type="Proteomes" id="UP000274350"/>
    </source>
</evidence>
<dbReference type="PANTHER" id="PTHR43684:SF1">
    <property type="entry name" value="ENOYL-COA DELTA ISOMERASE 2"/>
    <property type="match status" value="1"/>
</dbReference>
<keyword evidence="5" id="KW-1185">Reference proteome</keyword>
<dbReference type="PANTHER" id="PTHR43684">
    <property type="match status" value="1"/>
</dbReference>
<dbReference type="Proteomes" id="UP000274350">
    <property type="component" value="Chromosome"/>
</dbReference>
<sequence>MDILTHIENGILTISFNRPEKKNAITSAMYQAMADALIAAETDVAVRVILITGKPEIFTAGNDLEDFMKNAASLASATTVPPVYQFMQALSNSGKPVIAAVSGAAVGIGTTLLMHCDLIYLADNAKLSMPFTQLGLCPEFASSMIFQQIVGYQRAAEKLMLGEAFSAEDAYEMGFVNRVLPQAELLPYALHQAAKLVALPAASVRVTKRLMKAGQPAAVAAKMTEENTHFASMLNAPEAKEAFTAFFQKRRPDFSQFNYFPASCAILRKLSKLAPGVIRLPS</sequence>
<dbReference type="GO" id="GO:0004165">
    <property type="term" value="F:delta(3)-delta(2)-enoyl-CoA isomerase activity"/>
    <property type="evidence" value="ECO:0007669"/>
    <property type="project" value="UniProtKB-ARBA"/>
</dbReference>
<dbReference type="Gene3D" id="3.90.226.10">
    <property type="entry name" value="2-enoyl-CoA Hydratase, Chain A, domain 1"/>
    <property type="match status" value="1"/>
</dbReference>
<keyword evidence="3" id="KW-0413">Isomerase</keyword>
<dbReference type="Pfam" id="PF00378">
    <property type="entry name" value="ECH_1"/>
    <property type="match status" value="1"/>
</dbReference>
<comment type="subcellular location">
    <subcellularLocation>
        <location evidence="1">Peroxisome</location>
    </subcellularLocation>
</comment>
<dbReference type="CDD" id="cd06558">
    <property type="entry name" value="crotonase-like"/>
    <property type="match status" value="1"/>
</dbReference>
<keyword evidence="2" id="KW-0576">Peroxisome</keyword>
<dbReference type="AlphaFoldDB" id="A0A6M4AAM2"/>
<dbReference type="InterPro" id="IPR029045">
    <property type="entry name" value="ClpP/crotonase-like_dom_sf"/>
</dbReference>
<protein>
    <submittedName>
        <fullName evidence="4">Enoyl-CoA hydratase</fullName>
    </submittedName>
</protein>
<dbReference type="SUPFAM" id="SSF52096">
    <property type="entry name" value="ClpP/crotonase"/>
    <property type="match status" value="1"/>
</dbReference>
<evidence type="ECO:0000313" key="4">
    <source>
        <dbReference type="EMBL" id="QJQ06959.1"/>
    </source>
</evidence>